<keyword evidence="1" id="KW-0812">Transmembrane</keyword>
<evidence type="ECO:0008006" key="4">
    <source>
        <dbReference type="Google" id="ProtNLM"/>
    </source>
</evidence>
<evidence type="ECO:0000313" key="2">
    <source>
        <dbReference type="EMBL" id="KKS69853.1"/>
    </source>
</evidence>
<proteinExistence type="predicted"/>
<accession>A0A0G1E5J5</accession>
<organism evidence="2 3">
    <name type="scientific">Candidatus Daviesbacteria bacterium GW2011_GWA2_42_7</name>
    <dbReference type="NCBI Taxonomy" id="1618425"/>
    <lineage>
        <taxon>Bacteria</taxon>
        <taxon>Candidatus Daviesiibacteriota</taxon>
    </lineage>
</organism>
<evidence type="ECO:0000313" key="3">
    <source>
        <dbReference type="Proteomes" id="UP000034785"/>
    </source>
</evidence>
<dbReference type="Proteomes" id="UP000034785">
    <property type="component" value="Unassembled WGS sequence"/>
</dbReference>
<feature type="transmembrane region" description="Helical" evidence="1">
    <location>
        <begin position="113"/>
        <end position="133"/>
    </location>
</feature>
<comment type="caution">
    <text evidence="2">The sequence shown here is derived from an EMBL/GenBank/DDBJ whole genome shotgun (WGS) entry which is preliminary data.</text>
</comment>
<protein>
    <recommendedName>
        <fullName evidence="4">Rod shape-determining protein MreD</fullName>
    </recommendedName>
</protein>
<feature type="transmembrane region" description="Helical" evidence="1">
    <location>
        <begin position="85"/>
        <end position="107"/>
    </location>
</feature>
<sequence length="149" mass="16790">MTVLLSVLLFLSFLQGALLPFDLVLIFLIVRSFISSGKENLWLAFGFGLLVSVLQGSILGFFSLIYLAAVVTAHLIRKTHLASHWIAILPLSIIFLLAEHLLVNIFLGSSLNYGFLLVETALVLPFYFALRLWEERFVVKKEIRLKIGK</sequence>
<gene>
    <name evidence="2" type="ORF">UV41_C0044G0013</name>
</gene>
<evidence type="ECO:0000256" key="1">
    <source>
        <dbReference type="SAM" id="Phobius"/>
    </source>
</evidence>
<dbReference type="EMBL" id="LCEJ01000044">
    <property type="protein sequence ID" value="KKS69853.1"/>
    <property type="molecule type" value="Genomic_DNA"/>
</dbReference>
<feature type="transmembrane region" description="Helical" evidence="1">
    <location>
        <begin position="40"/>
        <end position="73"/>
    </location>
</feature>
<keyword evidence="1" id="KW-0472">Membrane</keyword>
<name>A0A0G1E5J5_9BACT</name>
<reference evidence="2 3" key="1">
    <citation type="journal article" date="2015" name="Nature">
        <title>rRNA introns, odd ribosomes, and small enigmatic genomes across a large radiation of phyla.</title>
        <authorList>
            <person name="Brown C.T."/>
            <person name="Hug L.A."/>
            <person name="Thomas B.C."/>
            <person name="Sharon I."/>
            <person name="Castelle C.J."/>
            <person name="Singh A."/>
            <person name="Wilkins M.J."/>
            <person name="Williams K.H."/>
            <person name="Banfield J.F."/>
        </authorList>
    </citation>
    <scope>NUCLEOTIDE SEQUENCE [LARGE SCALE GENOMIC DNA]</scope>
</reference>
<keyword evidence="1" id="KW-1133">Transmembrane helix</keyword>
<dbReference type="AlphaFoldDB" id="A0A0G1E5J5"/>